<dbReference type="InterPro" id="IPR050108">
    <property type="entry name" value="CDK"/>
</dbReference>
<keyword evidence="7 12" id="KW-0067">ATP-binding</keyword>
<feature type="compositionally biased region" description="Acidic residues" evidence="13">
    <location>
        <begin position="455"/>
        <end position="467"/>
    </location>
</feature>
<evidence type="ECO:0000256" key="9">
    <source>
        <dbReference type="ARBA" id="ARBA00047811"/>
    </source>
</evidence>
<protein>
    <recommendedName>
        <fullName evidence="14">Protein kinase domain-containing protein</fullName>
    </recommendedName>
</protein>
<dbReference type="InterPro" id="IPR000719">
    <property type="entry name" value="Prot_kinase_dom"/>
</dbReference>
<evidence type="ECO:0000256" key="5">
    <source>
        <dbReference type="ARBA" id="ARBA00022741"/>
    </source>
</evidence>
<keyword evidence="6" id="KW-0418">Kinase</keyword>
<name>A0AAE0SHV2_9BIVA</name>
<gene>
    <name evidence="15" type="ORF">CHS0354_031500</name>
</gene>
<feature type="compositionally biased region" description="Basic and acidic residues" evidence="13">
    <location>
        <begin position="346"/>
        <end position="356"/>
    </location>
</feature>
<evidence type="ECO:0000256" key="12">
    <source>
        <dbReference type="PROSITE-ProRule" id="PRU10141"/>
    </source>
</evidence>
<dbReference type="PROSITE" id="PS50011">
    <property type="entry name" value="PROTEIN_KINASE_DOM"/>
    <property type="match status" value="1"/>
</dbReference>
<comment type="catalytic activity">
    <reaction evidence="9">
        <text>L-threonyl-[protein] + ATP = O-phospho-L-threonyl-[protein] + ADP + H(+)</text>
        <dbReference type="Rhea" id="RHEA:46608"/>
        <dbReference type="Rhea" id="RHEA-COMP:11060"/>
        <dbReference type="Rhea" id="RHEA-COMP:11605"/>
        <dbReference type="ChEBI" id="CHEBI:15378"/>
        <dbReference type="ChEBI" id="CHEBI:30013"/>
        <dbReference type="ChEBI" id="CHEBI:30616"/>
        <dbReference type="ChEBI" id="CHEBI:61977"/>
        <dbReference type="ChEBI" id="CHEBI:456216"/>
        <dbReference type="EC" id="2.7.11.22"/>
    </reaction>
</comment>
<feature type="compositionally biased region" description="Polar residues" evidence="13">
    <location>
        <begin position="1307"/>
        <end position="1324"/>
    </location>
</feature>
<evidence type="ECO:0000256" key="4">
    <source>
        <dbReference type="ARBA" id="ARBA00022679"/>
    </source>
</evidence>
<dbReference type="InterPro" id="IPR008271">
    <property type="entry name" value="Ser/Thr_kinase_AS"/>
</dbReference>
<feature type="region of interest" description="Disordered" evidence="13">
    <location>
        <begin position="1268"/>
        <end position="1385"/>
    </location>
</feature>
<feature type="domain" description="Protein kinase" evidence="14">
    <location>
        <begin position="509"/>
        <end position="803"/>
    </location>
</feature>
<comment type="catalytic activity">
    <reaction evidence="10">
        <text>L-seryl-[protein] + ATP = O-phospho-L-seryl-[protein] + ADP + H(+)</text>
        <dbReference type="Rhea" id="RHEA:17989"/>
        <dbReference type="Rhea" id="RHEA-COMP:9863"/>
        <dbReference type="Rhea" id="RHEA-COMP:11604"/>
        <dbReference type="ChEBI" id="CHEBI:15378"/>
        <dbReference type="ChEBI" id="CHEBI:29999"/>
        <dbReference type="ChEBI" id="CHEBI:30616"/>
        <dbReference type="ChEBI" id="CHEBI:83421"/>
        <dbReference type="ChEBI" id="CHEBI:456216"/>
        <dbReference type="EC" id="2.7.11.22"/>
    </reaction>
</comment>
<keyword evidence="16" id="KW-1185">Reference proteome</keyword>
<feature type="compositionally biased region" description="Basic and acidic residues" evidence="13">
    <location>
        <begin position="837"/>
        <end position="847"/>
    </location>
</feature>
<feature type="region of interest" description="Disordered" evidence="13">
    <location>
        <begin position="837"/>
        <end position="887"/>
    </location>
</feature>
<reference evidence="15" key="3">
    <citation type="submission" date="2023-05" db="EMBL/GenBank/DDBJ databases">
        <authorList>
            <person name="Smith C.H."/>
        </authorList>
    </citation>
    <scope>NUCLEOTIDE SEQUENCE</scope>
    <source>
        <strain evidence="15">CHS0354</strain>
        <tissue evidence="15">Mantle</tissue>
    </source>
</reference>
<keyword evidence="3" id="KW-0723">Serine/threonine-protein kinase</keyword>
<organism evidence="15 16">
    <name type="scientific">Potamilus streckersoni</name>
    <dbReference type="NCBI Taxonomy" id="2493646"/>
    <lineage>
        <taxon>Eukaryota</taxon>
        <taxon>Metazoa</taxon>
        <taxon>Spiralia</taxon>
        <taxon>Lophotrochozoa</taxon>
        <taxon>Mollusca</taxon>
        <taxon>Bivalvia</taxon>
        <taxon>Autobranchia</taxon>
        <taxon>Heteroconchia</taxon>
        <taxon>Palaeoheterodonta</taxon>
        <taxon>Unionida</taxon>
        <taxon>Unionoidea</taxon>
        <taxon>Unionidae</taxon>
        <taxon>Ambleminae</taxon>
        <taxon>Lampsilini</taxon>
        <taxon>Potamilus</taxon>
    </lineage>
</organism>
<feature type="region of interest" description="Disordered" evidence="13">
    <location>
        <begin position="319"/>
        <end position="467"/>
    </location>
</feature>
<feature type="compositionally biased region" description="Low complexity" evidence="13">
    <location>
        <begin position="1331"/>
        <end position="1346"/>
    </location>
</feature>
<evidence type="ECO:0000313" key="16">
    <source>
        <dbReference type="Proteomes" id="UP001195483"/>
    </source>
</evidence>
<keyword evidence="5 12" id="KW-0547">Nucleotide-binding</keyword>
<evidence type="ECO:0000256" key="11">
    <source>
        <dbReference type="ARBA" id="ARBA00049280"/>
    </source>
</evidence>
<dbReference type="GO" id="GO:0004693">
    <property type="term" value="F:cyclin-dependent protein serine/threonine kinase activity"/>
    <property type="evidence" value="ECO:0007669"/>
    <property type="project" value="UniProtKB-EC"/>
</dbReference>
<evidence type="ECO:0000256" key="6">
    <source>
        <dbReference type="ARBA" id="ARBA00022777"/>
    </source>
</evidence>
<feature type="binding site" evidence="12">
    <location>
        <position position="538"/>
    </location>
    <ligand>
        <name>ATP</name>
        <dbReference type="ChEBI" id="CHEBI:30616"/>
    </ligand>
</feature>
<dbReference type="InterPro" id="IPR017441">
    <property type="entry name" value="Protein_kinase_ATP_BS"/>
</dbReference>
<feature type="region of interest" description="Disordered" evidence="13">
    <location>
        <begin position="22"/>
        <end position="274"/>
    </location>
</feature>
<dbReference type="EMBL" id="JAEAOA010001885">
    <property type="protein sequence ID" value="KAK3591994.1"/>
    <property type="molecule type" value="Genomic_DNA"/>
</dbReference>
<feature type="compositionally biased region" description="Gly residues" evidence="13">
    <location>
        <begin position="1524"/>
        <end position="1548"/>
    </location>
</feature>
<evidence type="ECO:0000256" key="1">
    <source>
        <dbReference type="ARBA" id="ARBA00004123"/>
    </source>
</evidence>
<proteinExistence type="inferred from homology"/>
<keyword evidence="4" id="KW-0808">Transferase</keyword>
<dbReference type="CDD" id="cd07864">
    <property type="entry name" value="STKc_CDK12"/>
    <property type="match status" value="1"/>
</dbReference>
<evidence type="ECO:0000256" key="13">
    <source>
        <dbReference type="SAM" id="MobiDB-lite"/>
    </source>
</evidence>
<dbReference type="PROSITE" id="PS00107">
    <property type="entry name" value="PROTEIN_KINASE_ATP"/>
    <property type="match status" value="1"/>
</dbReference>
<feature type="compositionally biased region" description="Low complexity" evidence="13">
    <location>
        <begin position="95"/>
        <end position="111"/>
    </location>
</feature>
<comment type="caution">
    <text evidence="15">The sequence shown here is derived from an EMBL/GenBank/DDBJ whole genome shotgun (WGS) entry which is preliminary data.</text>
</comment>
<dbReference type="Proteomes" id="UP001195483">
    <property type="component" value="Unassembled WGS sequence"/>
</dbReference>
<dbReference type="PROSITE" id="PS00108">
    <property type="entry name" value="PROTEIN_KINASE_ST"/>
    <property type="match status" value="1"/>
</dbReference>
<feature type="compositionally biased region" description="Basic and acidic residues" evidence="13">
    <location>
        <begin position="374"/>
        <end position="391"/>
    </location>
</feature>
<evidence type="ECO:0000313" key="15">
    <source>
        <dbReference type="EMBL" id="KAK3591994.1"/>
    </source>
</evidence>
<sequence length="1548" mass="169618">MPRKGDEGQIYDEYDARAYAHLVPHEYSEKQKKKKNKQKSRKRSKERRERSDKKSKSDGNSSSTAVSIIGKKSIVDYEDVSSDSDISEPPPRGPPESVSVRRPQSPSVIRSYVTDRSHSDSPAVKESSPYRQDKSARKSKKRHRTPEPPPRPHADPPKAYIDPPKAYAEPPRAYADSKLHSSYRGYSPVQSSKKRHRSRSPSPYTSRQSRSRSRSRMGYNTKQRKSRSRSPIGWSRRSRSRSHSRSRPFKSSKKRSPSRSPNHRHSYPSGKINMKYATSLASELSKHRKAREIREAQMAAKLRGPVKDEPISPAKHITLIEERSPISVKSASCTPSQPSPVPAPPPRKERLIDRMDQNIVVKVENRQTLDGVVYEERQVQSRDEPPRKSEPDQNLPSRENRLPTLPNLPLPNVSPPSDLESISDTEPSPSSEEHPVSPVLRRGRITDLPMPPVIDEPEPELEAEPDIESEHEIVEKNKEPKMKKPKICLQRRYNERVKGDWGERCVDLFNIIEIIGEGTYGQVYKAKDSLTGELVALKKVRLENEREGFPITAVREIKILRQLNHSNIVNLKEIVTDKQTAIDFRKDKGAFYLVFEYMDHDLMGILESGMVNFQEQHIASFMKQLLDGLNYCHKKNFLHRDIKCSNILLNNRGQIKLGDWGLARLYHADDKDRLYTNKVITLWYRPPELLLGEERYGPAIDIWSIGCILGELFTRKPIFQANQEIAQLELISKTCGSPAPAVWPDVIKLPLFHTFKPKKQYRRKLREEFSFLPKHALDLMDQMLELDPSRRCTAEAALSSPWLKYVDPDIIPPPDLPKDQDCHEMWCKNRKKILKEQQKLKEGDPQIKTDSGGGGGGMLKTATPQKPAVGQSSIVKPANQKKEGDVSKSIVKPKLGLSLTAKGDIRVPQKGLSQDLSIVKDKNSIVSTGVTTVQAPEKGAIKVVNTVGTFPVKTQSGSLTTQSRILSMTSMTAAESVTASLTSVQPPQLNQIPSQSSLNVTGSKADSVAVEEDSNKSLVTTAGNAELAHLLQLLQQGVTVDQVAKSMNITLDSQTQQLLETSRRLLLPSTLAEQQKSVEKPPGSISSLPAQQGGVAFVLGNNFQADMDNRPSSGGFISQGLSAGTQSGLGNTIGASTNGVKAALAQLLAQQGHRVSLGGTEIATERLMSDSSQFTSTIGQDSFYSTASQDSFASYGSRDSYEHGQHHLRGVDTIVSGDNFSRYSYRDDPAPAQDLYSYGSDPPELTGRLAALISPKLEDSALQQPSLYSGESNLDISGPHHPMSKNYSYSSGDGDLYASGRSRYSDSKLNTGQRSDSSGSTPISAQGGGNSSFLHHSTTHSSKLESGSGFGRQFSSEGVGMGDSTKHYDTGKRHERTGSGSFSASGITTSGVYSGKLASSGGFNRAESDQGVYSATGGGDDGGYGGPEGRVPFSRDNQSTSSSYSVGGGGMDSSYGESSGCNFDGAPKKGILKNKTASEILQKKNSNPDLNRDKLGVAGPPVSRPLLSLHLDDGARNRGIWASSGGGQGSRGGGAGGRGNFSGGMGGW</sequence>
<dbReference type="GO" id="GO:0008353">
    <property type="term" value="F:RNA polymerase II CTD heptapeptide repeat kinase activity"/>
    <property type="evidence" value="ECO:0007669"/>
    <property type="project" value="UniProtKB-EC"/>
</dbReference>
<dbReference type="SUPFAM" id="SSF56112">
    <property type="entry name" value="Protein kinase-like (PK-like)"/>
    <property type="match status" value="1"/>
</dbReference>
<evidence type="ECO:0000256" key="2">
    <source>
        <dbReference type="ARBA" id="ARBA00006485"/>
    </source>
</evidence>
<dbReference type="GO" id="GO:0032968">
    <property type="term" value="P:positive regulation of transcription elongation by RNA polymerase II"/>
    <property type="evidence" value="ECO:0007669"/>
    <property type="project" value="TreeGrafter"/>
</dbReference>
<feature type="compositionally biased region" description="Acidic residues" evidence="13">
    <location>
        <begin position="76"/>
        <end position="86"/>
    </location>
</feature>
<evidence type="ECO:0000256" key="7">
    <source>
        <dbReference type="ARBA" id="ARBA00022840"/>
    </source>
</evidence>
<evidence type="ECO:0000256" key="8">
    <source>
        <dbReference type="ARBA" id="ARBA00023242"/>
    </source>
</evidence>
<dbReference type="Gene3D" id="1.10.510.10">
    <property type="entry name" value="Transferase(Phosphotransferase) domain 1"/>
    <property type="match status" value="1"/>
</dbReference>
<feature type="compositionally biased region" description="Gly residues" evidence="13">
    <location>
        <begin position="1416"/>
        <end position="1428"/>
    </location>
</feature>
<comment type="subcellular location">
    <subcellularLocation>
        <location evidence="1">Nucleus</location>
    </subcellularLocation>
</comment>
<dbReference type="FunFam" id="3.30.200.20:FF:000074">
    <property type="entry name" value="cyclin-dependent kinase 12 isoform X2"/>
    <property type="match status" value="1"/>
</dbReference>
<evidence type="ECO:0000256" key="10">
    <source>
        <dbReference type="ARBA" id="ARBA00048367"/>
    </source>
</evidence>
<evidence type="ECO:0000259" key="14">
    <source>
        <dbReference type="PROSITE" id="PS50011"/>
    </source>
</evidence>
<dbReference type="GO" id="GO:0008024">
    <property type="term" value="C:cyclin/CDK positive transcription elongation factor complex"/>
    <property type="evidence" value="ECO:0007669"/>
    <property type="project" value="TreeGrafter"/>
</dbReference>
<feature type="region of interest" description="Disordered" evidence="13">
    <location>
        <begin position="1522"/>
        <end position="1548"/>
    </location>
</feature>
<accession>A0AAE0SHV2</accession>
<dbReference type="PANTHER" id="PTHR24056:SF546">
    <property type="entry name" value="CYCLIN-DEPENDENT KINASE 12"/>
    <property type="match status" value="1"/>
</dbReference>
<comment type="catalytic activity">
    <reaction evidence="11">
        <text>[DNA-directed RNA polymerase] + ATP = phospho-[DNA-directed RNA polymerase] + ADP + H(+)</text>
        <dbReference type="Rhea" id="RHEA:10216"/>
        <dbReference type="Rhea" id="RHEA-COMP:11321"/>
        <dbReference type="Rhea" id="RHEA-COMP:11322"/>
        <dbReference type="ChEBI" id="CHEBI:15378"/>
        <dbReference type="ChEBI" id="CHEBI:30616"/>
        <dbReference type="ChEBI" id="CHEBI:43176"/>
        <dbReference type="ChEBI" id="CHEBI:68546"/>
        <dbReference type="ChEBI" id="CHEBI:456216"/>
        <dbReference type="EC" id="2.7.11.23"/>
    </reaction>
</comment>
<feature type="compositionally biased region" description="Basic residues" evidence="13">
    <location>
        <begin position="31"/>
        <end position="45"/>
    </location>
</feature>
<feature type="compositionally biased region" description="Basic and acidic residues" evidence="13">
    <location>
        <begin position="46"/>
        <end position="57"/>
    </location>
</feature>
<dbReference type="InterPro" id="IPR011009">
    <property type="entry name" value="Kinase-like_dom_sf"/>
</dbReference>
<dbReference type="GO" id="GO:0005524">
    <property type="term" value="F:ATP binding"/>
    <property type="evidence" value="ECO:0007669"/>
    <property type="project" value="UniProtKB-UniRule"/>
</dbReference>
<feature type="compositionally biased region" description="Basic residues" evidence="13">
    <location>
        <begin position="236"/>
        <end position="266"/>
    </location>
</feature>
<reference evidence="15" key="2">
    <citation type="journal article" date="2021" name="Genome Biol. Evol.">
        <title>Developing a high-quality reference genome for a parasitic bivalve with doubly uniparental inheritance (Bivalvia: Unionida).</title>
        <authorList>
            <person name="Smith C.H."/>
        </authorList>
    </citation>
    <scope>NUCLEOTIDE SEQUENCE</scope>
    <source>
        <strain evidence="15">CHS0354</strain>
        <tissue evidence="15">Mantle</tissue>
    </source>
</reference>
<reference evidence="15" key="1">
    <citation type="journal article" date="2021" name="Genome Biol. Evol.">
        <title>A High-Quality Reference Genome for a Parasitic Bivalve with Doubly Uniparental Inheritance (Bivalvia: Unionida).</title>
        <authorList>
            <person name="Smith C.H."/>
        </authorList>
    </citation>
    <scope>NUCLEOTIDE SEQUENCE</scope>
    <source>
        <strain evidence="15">CHS0354</strain>
    </source>
</reference>
<dbReference type="SMART" id="SM00220">
    <property type="entry name" value="S_TKc"/>
    <property type="match status" value="1"/>
</dbReference>
<dbReference type="Gene3D" id="3.30.200.20">
    <property type="entry name" value="Phosphorylase Kinase, domain 1"/>
    <property type="match status" value="1"/>
</dbReference>
<keyword evidence="8" id="KW-0539">Nucleus</keyword>
<dbReference type="PANTHER" id="PTHR24056">
    <property type="entry name" value="CELL DIVISION PROTEIN KINASE"/>
    <property type="match status" value="1"/>
</dbReference>
<evidence type="ECO:0000256" key="3">
    <source>
        <dbReference type="ARBA" id="ARBA00022527"/>
    </source>
</evidence>
<comment type="similarity">
    <text evidence="2">Belongs to the protein kinase superfamily. CMGC Ser/Thr protein kinase family. CDC2/CDKX subfamily.</text>
</comment>
<feature type="compositionally biased region" description="Low complexity" evidence="13">
    <location>
        <begin position="415"/>
        <end position="430"/>
    </location>
</feature>
<dbReference type="Pfam" id="PF00069">
    <property type="entry name" value="Pkinase"/>
    <property type="match status" value="1"/>
</dbReference>
<dbReference type="GO" id="GO:0030332">
    <property type="term" value="F:cyclin binding"/>
    <property type="evidence" value="ECO:0007669"/>
    <property type="project" value="TreeGrafter"/>
</dbReference>
<dbReference type="FunFam" id="1.10.510.10:FF:000415">
    <property type="entry name" value="CMGC/CDK/CRK7 protein kinase, variant"/>
    <property type="match status" value="1"/>
</dbReference>
<feature type="region of interest" description="Disordered" evidence="13">
    <location>
        <begin position="1405"/>
        <end position="1451"/>
    </location>
</feature>